<dbReference type="AlphaFoldDB" id="A0A8H6EPJ3"/>
<protein>
    <submittedName>
        <fullName evidence="1">Uncharacterized protein</fullName>
    </submittedName>
</protein>
<dbReference type="EMBL" id="JABFCT010000001">
    <property type="protein sequence ID" value="KAF5879719.1"/>
    <property type="molecule type" value="Genomic_DNA"/>
</dbReference>
<evidence type="ECO:0000313" key="1">
    <source>
        <dbReference type="EMBL" id="KAF5879719.1"/>
    </source>
</evidence>
<reference evidence="1 2" key="1">
    <citation type="journal article" date="2020" name="Phytopathology">
        <title>A high-quality genome resource of Botrytis fragariae, a new and rapidly spreading fungal pathogen causing strawberry gray mold in the U.S.A.</title>
        <authorList>
            <person name="Wu Y."/>
            <person name="Saski C.A."/>
            <person name="Schnabel G."/>
            <person name="Xiao S."/>
            <person name="Hu M."/>
        </authorList>
    </citation>
    <scope>NUCLEOTIDE SEQUENCE [LARGE SCALE GENOMIC DNA]</scope>
    <source>
        <strain evidence="1 2">BVB16</strain>
    </source>
</reference>
<proteinExistence type="predicted"/>
<dbReference type="Proteomes" id="UP000531561">
    <property type="component" value="Unassembled WGS sequence"/>
</dbReference>
<sequence>YTERQQLKGSQPTVKKKIVEHKPGPLRRTHSLPAPLGRLHKHYSTIPSVNATATPSAYAGRAKDSSEALVSLSALVTLSNINHFCGPQHTGIIQSSPPSATKKQIYITTNLSKHCE</sequence>
<evidence type="ECO:0000313" key="2">
    <source>
        <dbReference type="Proteomes" id="UP000531561"/>
    </source>
</evidence>
<gene>
    <name evidence="1" type="ORF">Bfra_006926</name>
</gene>
<name>A0A8H6EPJ3_9HELO</name>
<dbReference type="RefSeq" id="XP_037198663.1">
    <property type="nucleotide sequence ID" value="XM_037337297.1"/>
</dbReference>
<organism evidence="1 2">
    <name type="scientific">Botrytis fragariae</name>
    <dbReference type="NCBI Taxonomy" id="1964551"/>
    <lineage>
        <taxon>Eukaryota</taxon>
        <taxon>Fungi</taxon>
        <taxon>Dikarya</taxon>
        <taxon>Ascomycota</taxon>
        <taxon>Pezizomycotina</taxon>
        <taxon>Leotiomycetes</taxon>
        <taxon>Helotiales</taxon>
        <taxon>Sclerotiniaceae</taxon>
        <taxon>Botrytis</taxon>
    </lineage>
</organism>
<comment type="caution">
    <text evidence="1">The sequence shown here is derived from an EMBL/GenBank/DDBJ whole genome shotgun (WGS) entry which is preliminary data.</text>
</comment>
<keyword evidence="2" id="KW-1185">Reference proteome</keyword>
<feature type="non-terminal residue" evidence="1">
    <location>
        <position position="1"/>
    </location>
</feature>
<accession>A0A8H6EPJ3</accession>
<dbReference type="GeneID" id="59260989"/>